<keyword evidence="3" id="KW-1185">Reference proteome</keyword>
<evidence type="ECO:0000313" key="3">
    <source>
        <dbReference type="Proteomes" id="UP000837857"/>
    </source>
</evidence>
<proteinExistence type="predicted"/>
<dbReference type="EMBL" id="OW152817">
    <property type="protein sequence ID" value="CAH2068658.1"/>
    <property type="molecule type" value="Genomic_DNA"/>
</dbReference>
<sequence length="102" mass="11344">MLSTNKKMFPCASVIGIGKPTDQSHAFIIGRPLRGERSLSRQLVTVHVPDNNTQFGQFYRQFASQQCDLREAPFTMPREGGRSISAEGPFIGLSFDEHETDG</sequence>
<reference evidence="2" key="1">
    <citation type="submission" date="2022-03" db="EMBL/GenBank/DDBJ databases">
        <authorList>
            <person name="Martin H S."/>
        </authorList>
    </citation>
    <scope>NUCLEOTIDE SEQUENCE</scope>
</reference>
<protein>
    <submittedName>
        <fullName evidence="2">Uncharacterized protein</fullName>
    </submittedName>
</protein>
<dbReference type="Proteomes" id="UP000837857">
    <property type="component" value="Chromosome 5"/>
</dbReference>
<feature type="region of interest" description="Disordered" evidence="1">
    <location>
        <begin position="76"/>
        <end position="102"/>
    </location>
</feature>
<name>A0ABN8IWH0_9NEOP</name>
<evidence type="ECO:0000313" key="2">
    <source>
        <dbReference type="EMBL" id="CAH2068658.1"/>
    </source>
</evidence>
<evidence type="ECO:0000256" key="1">
    <source>
        <dbReference type="SAM" id="MobiDB-lite"/>
    </source>
</evidence>
<feature type="non-terminal residue" evidence="2">
    <location>
        <position position="102"/>
    </location>
</feature>
<gene>
    <name evidence="2" type="ORF">IPOD504_LOCUS14481</name>
</gene>
<accession>A0ABN8IWH0</accession>
<organism evidence="2 3">
    <name type="scientific">Iphiclides podalirius</name>
    <name type="common">scarce swallowtail</name>
    <dbReference type="NCBI Taxonomy" id="110791"/>
    <lineage>
        <taxon>Eukaryota</taxon>
        <taxon>Metazoa</taxon>
        <taxon>Ecdysozoa</taxon>
        <taxon>Arthropoda</taxon>
        <taxon>Hexapoda</taxon>
        <taxon>Insecta</taxon>
        <taxon>Pterygota</taxon>
        <taxon>Neoptera</taxon>
        <taxon>Endopterygota</taxon>
        <taxon>Lepidoptera</taxon>
        <taxon>Glossata</taxon>
        <taxon>Ditrysia</taxon>
        <taxon>Papilionoidea</taxon>
        <taxon>Papilionidae</taxon>
        <taxon>Papilioninae</taxon>
        <taxon>Iphiclides</taxon>
    </lineage>
</organism>